<dbReference type="EMBL" id="FNDZ01000008">
    <property type="protein sequence ID" value="SDJ14233.1"/>
    <property type="molecule type" value="Genomic_DNA"/>
</dbReference>
<name>A0A1G8RBK4_9CLOT</name>
<dbReference type="Proteomes" id="UP000183255">
    <property type="component" value="Unassembled WGS sequence"/>
</dbReference>
<proteinExistence type="predicted"/>
<accession>A0A1G8RBK4</accession>
<protein>
    <submittedName>
        <fullName evidence="1">Uncharacterized protein</fullName>
    </submittedName>
</protein>
<reference evidence="1 2" key="1">
    <citation type="submission" date="2016-10" db="EMBL/GenBank/DDBJ databases">
        <authorList>
            <person name="de Groot N.N."/>
        </authorList>
    </citation>
    <scope>NUCLEOTIDE SEQUENCE [LARGE SCALE GENOMIC DNA]</scope>
    <source>
        <strain evidence="1 2">CGMCC 1.5058</strain>
    </source>
</reference>
<organism evidence="1 2">
    <name type="scientific">Proteiniclasticum ruminis</name>
    <dbReference type="NCBI Taxonomy" id="398199"/>
    <lineage>
        <taxon>Bacteria</taxon>
        <taxon>Bacillati</taxon>
        <taxon>Bacillota</taxon>
        <taxon>Clostridia</taxon>
        <taxon>Eubacteriales</taxon>
        <taxon>Clostridiaceae</taxon>
        <taxon>Proteiniclasticum</taxon>
    </lineage>
</organism>
<evidence type="ECO:0000313" key="1">
    <source>
        <dbReference type="EMBL" id="SDJ14233.1"/>
    </source>
</evidence>
<sequence length="72" mass="8296">MAKKAPNLETATEIRRVTKGYFGDPKGFEEILYRTKNNRYVLLQRGGHESPFQEEKITQILKVDAEAWLASL</sequence>
<dbReference type="AlphaFoldDB" id="A0A1G8RBK4"/>
<dbReference type="RefSeq" id="WP_031577265.1">
    <property type="nucleotide sequence ID" value="NZ_FNDZ01000008.1"/>
</dbReference>
<gene>
    <name evidence="1" type="ORF">SAMN05421804_10845</name>
</gene>
<evidence type="ECO:0000313" key="2">
    <source>
        <dbReference type="Proteomes" id="UP000183255"/>
    </source>
</evidence>